<dbReference type="RefSeq" id="WP_162670092.1">
    <property type="nucleotide sequence ID" value="NZ_LR593886.1"/>
</dbReference>
<proteinExistence type="predicted"/>
<feature type="signal peptide" evidence="1">
    <location>
        <begin position="1"/>
        <end position="20"/>
    </location>
</feature>
<evidence type="ECO:0000313" key="2">
    <source>
        <dbReference type="EMBL" id="VTR95711.1"/>
    </source>
</evidence>
<dbReference type="AlphaFoldDB" id="A0A6P2D337"/>
<keyword evidence="3" id="KW-1185">Reference proteome</keyword>
<name>A0A6P2D337_9BACT</name>
<evidence type="ECO:0000256" key="1">
    <source>
        <dbReference type="SAM" id="SignalP"/>
    </source>
</evidence>
<keyword evidence="1" id="KW-0732">Signal</keyword>
<dbReference type="Proteomes" id="UP000464178">
    <property type="component" value="Chromosome"/>
</dbReference>
<sequence length="146" mass="14902">MRKLFLAALGVFALASAATAQQPQYQPAPRYPATVPSAAAATPLQPVSGTTVIQGSGGCTNCGTVGPVTRGFKMSSITGGNCQYGAPCQNGCGSVKSDLAFHFGSCKQFFSPCGPTWGHGCGITPIAQPYGTGFGCPRAYDSYANH</sequence>
<reference evidence="2 3" key="1">
    <citation type="submission" date="2019-05" db="EMBL/GenBank/DDBJ databases">
        <authorList>
            <consortium name="Science for Life Laboratories"/>
        </authorList>
    </citation>
    <scope>NUCLEOTIDE SEQUENCE [LARGE SCALE GENOMIC DNA]</scope>
    <source>
        <strain evidence="2">Soil9</strain>
    </source>
</reference>
<organism evidence="2 3">
    <name type="scientific">Gemmata massiliana</name>
    <dbReference type="NCBI Taxonomy" id="1210884"/>
    <lineage>
        <taxon>Bacteria</taxon>
        <taxon>Pseudomonadati</taxon>
        <taxon>Planctomycetota</taxon>
        <taxon>Planctomycetia</taxon>
        <taxon>Gemmatales</taxon>
        <taxon>Gemmataceae</taxon>
        <taxon>Gemmata</taxon>
    </lineage>
</organism>
<accession>A0A6P2D337</accession>
<evidence type="ECO:0000313" key="3">
    <source>
        <dbReference type="Proteomes" id="UP000464178"/>
    </source>
</evidence>
<feature type="chain" id="PRO_5026880336" evidence="1">
    <location>
        <begin position="21"/>
        <end position="146"/>
    </location>
</feature>
<gene>
    <name evidence="2" type="ORF">SOIL9_20030</name>
</gene>
<dbReference type="KEGG" id="gms:SOIL9_20030"/>
<dbReference type="EMBL" id="LR593886">
    <property type="protein sequence ID" value="VTR95711.1"/>
    <property type="molecule type" value="Genomic_DNA"/>
</dbReference>
<protein>
    <submittedName>
        <fullName evidence="2">Uncharacterized protein</fullName>
    </submittedName>
</protein>